<dbReference type="KEGG" id="bgt:106073870"/>
<keyword evidence="7" id="KW-0030">Aminoacyl-tRNA synthetase</keyword>
<dbReference type="GO" id="GO:0006429">
    <property type="term" value="P:leucyl-tRNA aminoacylation"/>
    <property type="evidence" value="ECO:0007669"/>
    <property type="project" value="InterPro"/>
</dbReference>
<dbReference type="EC" id="6.1.1.4" evidence="2"/>
<dbReference type="Pfam" id="PF00133">
    <property type="entry name" value="tRNA-synt_1"/>
    <property type="match status" value="1"/>
</dbReference>
<evidence type="ECO:0000313" key="10">
    <source>
        <dbReference type="EnsemblMetazoa" id="BGLB025490-PA"/>
    </source>
</evidence>
<dbReference type="GO" id="GO:0004823">
    <property type="term" value="F:leucine-tRNA ligase activity"/>
    <property type="evidence" value="ECO:0007669"/>
    <property type="project" value="UniProtKB-EC"/>
</dbReference>
<dbReference type="VEuPathDB" id="VectorBase:BGLB025490"/>
<dbReference type="PANTHER" id="PTHR45794:SF1">
    <property type="entry name" value="LEUCINE--TRNA LIGASE, CYTOPLASMIC"/>
    <property type="match status" value="1"/>
</dbReference>
<dbReference type="AlphaFoldDB" id="A0A2C9L005"/>
<evidence type="ECO:0000256" key="5">
    <source>
        <dbReference type="ARBA" id="ARBA00022840"/>
    </source>
</evidence>
<evidence type="ECO:0000256" key="8">
    <source>
        <dbReference type="ARBA" id="ARBA00030520"/>
    </source>
</evidence>
<dbReference type="STRING" id="6526.A0A2C9L005"/>
<evidence type="ECO:0000256" key="6">
    <source>
        <dbReference type="ARBA" id="ARBA00022917"/>
    </source>
</evidence>
<evidence type="ECO:0000256" key="4">
    <source>
        <dbReference type="ARBA" id="ARBA00022741"/>
    </source>
</evidence>
<dbReference type="InterPro" id="IPR001412">
    <property type="entry name" value="aa-tRNA-synth_I_CS"/>
</dbReference>
<name>A0A2C9L005_BIOGL</name>
<gene>
    <name evidence="10" type="primary">106073870</name>
</gene>
<dbReference type="PROSITE" id="PS00178">
    <property type="entry name" value="AA_TRNA_LIGASE_I"/>
    <property type="match status" value="1"/>
</dbReference>
<dbReference type="InterPro" id="IPR004493">
    <property type="entry name" value="Leu-tRNA-synth_Ia_arc/euk"/>
</dbReference>
<organism evidence="10 11">
    <name type="scientific">Biomphalaria glabrata</name>
    <name type="common">Bloodfluke planorb</name>
    <name type="synonym">Freshwater snail</name>
    <dbReference type="NCBI Taxonomy" id="6526"/>
    <lineage>
        <taxon>Eukaryota</taxon>
        <taxon>Metazoa</taxon>
        <taxon>Spiralia</taxon>
        <taxon>Lophotrochozoa</taxon>
        <taxon>Mollusca</taxon>
        <taxon>Gastropoda</taxon>
        <taxon>Heterobranchia</taxon>
        <taxon>Euthyneura</taxon>
        <taxon>Panpulmonata</taxon>
        <taxon>Hygrophila</taxon>
        <taxon>Lymnaeoidea</taxon>
        <taxon>Planorbidae</taxon>
        <taxon>Biomphalaria</taxon>
    </lineage>
</organism>
<dbReference type="Proteomes" id="UP000076420">
    <property type="component" value="Unassembled WGS sequence"/>
</dbReference>
<evidence type="ECO:0000256" key="7">
    <source>
        <dbReference type="ARBA" id="ARBA00023146"/>
    </source>
</evidence>
<keyword evidence="6" id="KW-0648">Protein biosynthesis</keyword>
<protein>
    <recommendedName>
        <fullName evidence="2">leucine--tRNA ligase</fullName>
        <ecNumber evidence="2">6.1.1.4</ecNumber>
    </recommendedName>
    <alternativeName>
        <fullName evidence="8">Leucyl-tRNA synthetase</fullName>
    </alternativeName>
</protein>
<keyword evidence="3" id="KW-0436">Ligase</keyword>
<dbReference type="PANTHER" id="PTHR45794">
    <property type="entry name" value="LEUCYL-TRNA SYNTHETASE"/>
    <property type="match status" value="1"/>
</dbReference>
<feature type="domain" description="Aminoacyl-tRNA synthetase class Ia" evidence="9">
    <location>
        <begin position="29"/>
        <end position="108"/>
    </location>
</feature>
<keyword evidence="5" id="KW-0067">ATP-binding</keyword>
<comment type="similarity">
    <text evidence="1">Belongs to the class-I aminoacyl-tRNA synthetase family.</text>
</comment>
<sequence>MDKSEKVDVTAERKSTAKLDTLLEIERNVQKRWEEEKIFEVDAPQQDAVDANQEKYFVTFPFPYMNGRMHLGHTFSLSKCEFAVGFQRMLGKKCLFPFGMHCTGMPIKVGK</sequence>
<dbReference type="Gene3D" id="3.40.50.620">
    <property type="entry name" value="HUPs"/>
    <property type="match status" value="1"/>
</dbReference>
<dbReference type="VEuPathDB" id="VectorBase:BGLAX_038006"/>
<reference evidence="10" key="1">
    <citation type="submission" date="2020-05" db="UniProtKB">
        <authorList>
            <consortium name="EnsemblMetazoa"/>
        </authorList>
    </citation>
    <scope>IDENTIFICATION</scope>
    <source>
        <strain evidence="10">BB02</strain>
    </source>
</reference>
<dbReference type="SUPFAM" id="SSF52374">
    <property type="entry name" value="Nucleotidylyl transferase"/>
    <property type="match status" value="1"/>
</dbReference>
<evidence type="ECO:0000256" key="3">
    <source>
        <dbReference type="ARBA" id="ARBA00022598"/>
    </source>
</evidence>
<evidence type="ECO:0000256" key="2">
    <source>
        <dbReference type="ARBA" id="ARBA00013164"/>
    </source>
</evidence>
<proteinExistence type="inferred from homology"/>
<dbReference type="GO" id="GO:0005524">
    <property type="term" value="F:ATP binding"/>
    <property type="evidence" value="ECO:0007669"/>
    <property type="project" value="UniProtKB-KW"/>
</dbReference>
<evidence type="ECO:0000259" key="9">
    <source>
        <dbReference type="Pfam" id="PF00133"/>
    </source>
</evidence>
<accession>A0A2C9L005</accession>
<dbReference type="InterPro" id="IPR014729">
    <property type="entry name" value="Rossmann-like_a/b/a_fold"/>
</dbReference>
<keyword evidence="4" id="KW-0547">Nucleotide-binding</keyword>
<dbReference type="InterPro" id="IPR002300">
    <property type="entry name" value="aa-tRNA-synth_Ia"/>
</dbReference>
<dbReference type="EnsemblMetazoa" id="BGLB025490-RA">
    <property type="protein sequence ID" value="BGLB025490-PA"/>
    <property type="gene ID" value="BGLB025490"/>
</dbReference>
<evidence type="ECO:0000313" key="11">
    <source>
        <dbReference type="Proteomes" id="UP000076420"/>
    </source>
</evidence>
<evidence type="ECO:0000256" key="1">
    <source>
        <dbReference type="ARBA" id="ARBA00005594"/>
    </source>
</evidence>